<proteinExistence type="inferred from homology"/>
<evidence type="ECO:0000256" key="1">
    <source>
        <dbReference type="ARBA" id="ARBA00006068"/>
    </source>
</evidence>
<name>A0ABW6N3X8_9ACTN</name>
<evidence type="ECO:0000256" key="3">
    <source>
        <dbReference type="SAM" id="Phobius"/>
    </source>
</evidence>
<evidence type="ECO:0000313" key="5">
    <source>
        <dbReference type="EMBL" id="MFF0007987.1"/>
    </source>
</evidence>
<feature type="compositionally biased region" description="Gly residues" evidence="2">
    <location>
        <begin position="82"/>
        <end position="92"/>
    </location>
</feature>
<feature type="region of interest" description="Disordered" evidence="2">
    <location>
        <begin position="158"/>
        <end position="177"/>
    </location>
</feature>
<reference evidence="5 6" key="1">
    <citation type="submission" date="2024-10" db="EMBL/GenBank/DDBJ databases">
        <title>The Natural Products Discovery Center: Release of the First 8490 Sequenced Strains for Exploring Actinobacteria Biosynthetic Diversity.</title>
        <authorList>
            <person name="Kalkreuter E."/>
            <person name="Kautsar S.A."/>
            <person name="Yang D."/>
            <person name="Bader C.D."/>
            <person name="Teijaro C.N."/>
            <person name="Fluegel L."/>
            <person name="Davis C.M."/>
            <person name="Simpson J.R."/>
            <person name="Lauterbach L."/>
            <person name="Steele A.D."/>
            <person name="Gui C."/>
            <person name="Meng S."/>
            <person name="Li G."/>
            <person name="Viehrig K."/>
            <person name="Ye F."/>
            <person name="Su P."/>
            <person name="Kiefer A.F."/>
            <person name="Nichols A."/>
            <person name="Cepeda A.J."/>
            <person name="Yan W."/>
            <person name="Fan B."/>
            <person name="Jiang Y."/>
            <person name="Adhikari A."/>
            <person name="Zheng C.-J."/>
            <person name="Schuster L."/>
            <person name="Cowan T.M."/>
            <person name="Smanski M.J."/>
            <person name="Chevrette M.G."/>
            <person name="De Carvalho L.P.S."/>
            <person name="Shen B."/>
        </authorList>
    </citation>
    <scope>NUCLEOTIDE SEQUENCE [LARGE SCALE GENOMIC DNA]</scope>
    <source>
        <strain evidence="5 6">NPDC005497</strain>
    </source>
</reference>
<dbReference type="PANTHER" id="PTHR33392:SF6">
    <property type="entry name" value="POLYISOPRENYL-TEICHOIC ACID--PEPTIDOGLYCAN TEICHOIC ACID TRANSFERASE TAGU"/>
    <property type="match status" value="1"/>
</dbReference>
<evidence type="ECO:0000259" key="4">
    <source>
        <dbReference type="Pfam" id="PF03816"/>
    </source>
</evidence>
<feature type="compositionally biased region" description="Basic and acidic residues" evidence="2">
    <location>
        <begin position="159"/>
        <end position="177"/>
    </location>
</feature>
<accession>A0ABW6N3X8</accession>
<feature type="compositionally biased region" description="Basic and acidic residues" evidence="2">
    <location>
        <begin position="1"/>
        <end position="10"/>
    </location>
</feature>
<evidence type="ECO:0000256" key="2">
    <source>
        <dbReference type="SAM" id="MobiDB-lite"/>
    </source>
</evidence>
<sequence>MSDWTDRHSEPPPQWNPRWDPRREPSGPSLAPQPSTRSSGPPASARTAAPPPSTRTAPLPGMPSPAAPGRYDSGPPTPGGPDGPGGRGGRGGSRNARRRAGRGRRYLRTAAVLSSVLVLGGAGTYVWADTRLNQEVDLGALGARVPAGEGTTYLVVGSDSREGLSERDRKDLNTGSAEGRRTDSVILLHTGANGTTMLSLPRDSWVTLPPYLDPDTGRSYRAAPNKLSAAFSLGGPDLLVRTVERNTGVRIDHYAEIGFAGFVGVVDAVGGVDLCLDKAVRDEDSGANLSAGCQTLDGAEALAFVRQRKQEAQGDLGRTRNQQRFLAALAHKAAEPSTLADPSTSFPTLRAGLDTLIVDEGTELPDLMALFEAMRRAAGGGGRQLNVPVADPDLRTSKGSAVKWDDRRARALFAALREGRPPG</sequence>
<evidence type="ECO:0000313" key="6">
    <source>
        <dbReference type="Proteomes" id="UP001601422"/>
    </source>
</evidence>
<feature type="compositionally biased region" description="Low complexity" evidence="2">
    <location>
        <begin position="37"/>
        <end position="58"/>
    </location>
</feature>
<comment type="similarity">
    <text evidence="1">Belongs to the LytR/CpsA/Psr (LCP) family.</text>
</comment>
<feature type="domain" description="Cell envelope-related transcriptional attenuator" evidence="4">
    <location>
        <begin position="181"/>
        <end position="334"/>
    </location>
</feature>
<dbReference type="EMBL" id="JBIAJP010000011">
    <property type="protein sequence ID" value="MFF0007987.1"/>
    <property type="molecule type" value="Genomic_DNA"/>
</dbReference>
<keyword evidence="3" id="KW-1133">Transmembrane helix</keyword>
<protein>
    <submittedName>
        <fullName evidence="5">LCP family protein</fullName>
    </submittedName>
</protein>
<dbReference type="RefSeq" id="WP_389833391.1">
    <property type="nucleotide sequence ID" value="NZ_JBIAJP010000011.1"/>
</dbReference>
<organism evidence="5 6">
    <name type="scientific">Streptomyces tibetensis</name>
    <dbReference type="NCBI Taxonomy" id="2382123"/>
    <lineage>
        <taxon>Bacteria</taxon>
        <taxon>Bacillati</taxon>
        <taxon>Actinomycetota</taxon>
        <taxon>Actinomycetes</taxon>
        <taxon>Kitasatosporales</taxon>
        <taxon>Streptomycetaceae</taxon>
        <taxon>Streptomyces</taxon>
    </lineage>
</organism>
<dbReference type="Pfam" id="PF03816">
    <property type="entry name" value="LytR_cpsA_psr"/>
    <property type="match status" value="1"/>
</dbReference>
<keyword evidence="3" id="KW-0472">Membrane</keyword>
<dbReference type="NCBIfam" id="TIGR00350">
    <property type="entry name" value="lytR_cpsA_psr"/>
    <property type="match status" value="1"/>
</dbReference>
<dbReference type="PANTHER" id="PTHR33392">
    <property type="entry name" value="POLYISOPRENYL-TEICHOIC ACID--PEPTIDOGLYCAN TEICHOIC ACID TRANSFERASE TAGU"/>
    <property type="match status" value="1"/>
</dbReference>
<comment type="caution">
    <text evidence="5">The sequence shown here is derived from an EMBL/GenBank/DDBJ whole genome shotgun (WGS) entry which is preliminary data.</text>
</comment>
<feature type="region of interest" description="Disordered" evidence="2">
    <location>
        <begin position="1"/>
        <end position="103"/>
    </location>
</feature>
<gene>
    <name evidence="5" type="ORF">ACFYQT_31745</name>
</gene>
<keyword evidence="3" id="KW-0812">Transmembrane</keyword>
<feature type="transmembrane region" description="Helical" evidence="3">
    <location>
        <begin position="106"/>
        <end position="128"/>
    </location>
</feature>
<dbReference type="InterPro" id="IPR050922">
    <property type="entry name" value="LytR/CpsA/Psr_CW_biosynth"/>
</dbReference>
<keyword evidence="6" id="KW-1185">Reference proteome</keyword>
<dbReference type="Proteomes" id="UP001601422">
    <property type="component" value="Unassembled WGS sequence"/>
</dbReference>
<dbReference type="InterPro" id="IPR004474">
    <property type="entry name" value="LytR_CpsA_psr"/>
</dbReference>
<dbReference type="Gene3D" id="3.40.630.190">
    <property type="entry name" value="LCP protein"/>
    <property type="match status" value="1"/>
</dbReference>